<feature type="region of interest" description="Disordered" evidence="1">
    <location>
        <begin position="195"/>
        <end position="220"/>
    </location>
</feature>
<feature type="compositionally biased region" description="Basic and acidic residues" evidence="1">
    <location>
        <begin position="75"/>
        <end position="90"/>
    </location>
</feature>
<feature type="compositionally biased region" description="Basic and acidic residues" evidence="1">
    <location>
        <begin position="208"/>
        <end position="220"/>
    </location>
</feature>
<dbReference type="EnsemblMetazoa" id="AATE020224-RA">
    <property type="protein sequence ID" value="AATE020224-PA.1"/>
    <property type="gene ID" value="AATE020224"/>
</dbReference>
<proteinExistence type="predicted"/>
<evidence type="ECO:0000256" key="1">
    <source>
        <dbReference type="SAM" id="MobiDB-lite"/>
    </source>
</evidence>
<protein>
    <submittedName>
        <fullName evidence="2">Uncharacterized protein</fullName>
    </submittedName>
</protein>
<feature type="compositionally biased region" description="Polar residues" evidence="1">
    <location>
        <begin position="148"/>
        <end position="169"/>
    </location>
</feature>
<organism evidence="2">
    <name type="scientific">Anopheles atroparvus</name>
    <name type="common">European mosquito</name>
    <dbReference type="NCBI Taxonomy" id="41427"/>
    <lineage>
        <taxon>Eukaryota</taxon>
        <taxon>Metazoa</taxon>
        <taxon>Ecdysozoa</taxon>
        <taxon>Arthropoda</taxon>
        <taxon>Hexapoda</taxon>
        <taxon>Insecta</taxon>
        <taxon>Pterygota</taxon>
        <taxon>Neoptera</taxon>
        <taxon>Endopterygota</taxon>
        <taxon>Diptera</taxon>
        <taxon>Nematocera</taxon>
        <taxon>Culicoidea</taxon>
        <taxon>Culicidae</taxon>
        <taxon>Anophelinae</taxon>
        <taxon>Anopheles</taxon>
    </lineage>
</organism>
<sequence>MLSRAVNVFRKKKPKKSSSFPDGDEDTNASGTETEPDDNSCHSEPVGWSATASNLKPRRDQSPASSSTECFQDVPEERPPHLRRSGEARKVGSWTALKKRASKAVPAGDDGPADEGSCSSASSGVFGGSRSLLSTIRRARSRSRSSAVATNAGDQLASFPSSRTSSVFNRTEDRAISAPLIKKVMVVEEKEAVLGKQSAAKTNGGGSIDRRHWKESEIRT</sequence>
<accession>A0A182JLC8</accession>
<feature type="region of interest" description="Disordered" evidence="1">
    <location>
        <begin position="1"/>
        <end position="170"/>
    </location>
</feature>
<dbReference type="VEuPathDB" id="VectorBase:AATE020224"/>
<name>A0A182JLC8_ANOAO</name>
<dbReference type="AlphaFoldDB" id="A0A182JLC8"/>
<evidence type="ECO:0000313" key="2">
    <source>
        <dbReference type="EnsemblMetazoa" id="AATE020224-PA.1"/>
    </source>
</evidence>
<reference evidence="2" key="1">
    <citation type="submission" date="2022-08" db="UniProtKB">
        <authorList>
            <consortium name="EnsemblMetazoa"/>
        </authorList>
    </citation>
    <scope>IDENTIFICATION</scope>
    <source>
        <strain evidence="2">EBRO</strain>
    </source>
</reference>